<feature type="chain" id="PRO_5009312969" evidence="1">
    <location>
        <begin position="20"/>
        <end position="89"/>
    </location>
</feature>
<evidence type="ECO:0000256" key="1">
    <source>
        <dbReference type="SAM" id="SignalP"/>
    </source>
</evidence>
<feature type="signal peptide" evidence="1">
    <location>
        <begin position="1"/>
        <end position="19"/>
    </location>
</feature>
<accession>A0A1I7Z401</accession>
<protein>
    <submittedName>
        <fullName evidence="3">COesterase domain-containing protein</fullName>
    </submittedName>
</protein>
<dbReference type="AlphaFoldDB" id="A0A1I7Z401"/>
<dbReference type="WBParaSite" id="L893_g22593.t1">
    <property type="protein sequence ID" value="L893_g22593.t1"/>
    <property type="gene ID" value="L893_g22593"/>
</dbReference>
<reference evidence="3" key="1">
    <citation type="submission" date="2016-11" db="UniProtKB">
        <authorList>
            <consortium name="WormBaseParasite"/>
        </authorList>
    </citation>
    <scope>IDENTIFICATION</scope>
</reference>
<sequence length="89" mass="9578">MTALIGVAVILATVAISLQDAPSNGTVYSRPPMNLPVKKVVIHGRTIYVRPAYQPPIAQDSYRGELKEVELIFRVISGTVESNPGHPAP</sequence>
<evidence type="ECO:0000313" key="2">
    <source>
        <dbReference type="Proteomes" id="UP000095287"/>
    </source>
</evidence>
<organism evidence="2 3">
    <name type="scientific">Steinernema glaseri</name>
    <dbReference type="NCBI Taxonomy" id="37863"/>
    <lineage>
        <taxon>Eukaryota</taxon>
        <taxon>Metazoa</taxon>
        <taxon>Ecdysozoa</taxon>
        <taxon>Nematoda</taxon>
        <taxon>Chromadorea</taxon>
        <taxon>Rhabditida</taxon>
        <taxon>Tylenchina</taxon>
        <taxon>Panagrolaimomorpha</taxon>
        <taxon>Strongyloidoidea</taxon>
        <taxon>Steinernematidae</taxon>
        <taxon>Steinernema</taxon>
    </lineage>
</organism>
<dbReference type="Proteomes" id="UP000095287">
    <property type="component" value="Unplaced"/>
</dbReference>
<keyword evidence="2" id="KW-1185">Reference proteome</keyword>
<keyword evidence="1" id="KW-0732">Signal</keyword>
<proteinExistence type="predicted"/>
<name>A0A1I7Z401_9BILA</name>
<evidence type="ECO:0000313" key="3">
    <source>
        <dbReference type="WBParaSite" id="L893_g22593.t1"/>
    </source>
</evidence>